<comment type="caution">
    <text evidence="3">The sequence shown here is derived from an EMBL/GenBank/DDBJ whole genome shotgun (WGS) entry which is preliminary data.</text>
</comment>
<evidence type="ECO:0000313" key="3">
    <source>
        <dbReference type="EMBL" id="KAK4521718.1"/>
    </source>
</evidence>
<gene>
    <name evidence="3" type="ORF">ATC70_004252</name>
</gene>
<proteinExistence type="predicted"/>
<dbReference type="Proteomes" id="UP001304243">
    <property type="component" value="Unassembled WGS sequence"/>
</dbReference>
<evidence type="ECO:0000256" key="2">
    <source>
        <dbReference type="SAM" id="SignalP"/>
    </source>
</evidence>
<evidence type="ECO:0000256" key="1">
    <source>
        <dbReference type="SAM" id="MobiDB-lite"/>
    </source>
</evidence>
<dbReference type="GeneID" id="89947938"/>
<accession>A0AAN7DQY8</accession>
<dbReference type="AlphaFoldDB" id="A0AAN7DQY8"/>
<feature type="compositionally biased region" description="Gly residues" evidence="1">
    <location>
        <begin position="70"/>
        <end position="81"/>
    </location>
</feature>
<keyword evidence="2" id="KW-0732">Signal</keyword>
<feature type="region of interest" description="Disordered" evidence="1">
    <location>
        <begin position="28"/>
        <end position="101"/>
    </location>
</feature>
<keyword evidence="4" id="KW-1185">Reference proteome</keyword>
<protein>
    <submittedName>
        <fullName evidence="3">Uncharacterized protein</fullName>
    </submittedName>
</protein>
<evidence type="ECO:0000313" key="4">
    <source>
        <dbReference type="Proteomes" id="UP001304243"/>
    </source>
</evidence>
<feature type="signal peptide" evidence="2">
    <location>
        <begin position="1"/>
        <end position="24"/>
    </location>
</feature>
<organism evidence="3 4">
    <name type="scientific">Mucor velutinosus</name>
    <dbReference type="NCBI Taxonomy" id="708070"/>
    <lineage>
        <taxon>Eukaryota</taxon>
        <taxon>Fungi</taxon>
        <taxon>Fungi incertae sedis</taxon>
        <taxon>Mucoromycota</taxon>
        <taxon>Mucoromycotina</taxon>
        <taxon>Mucoromycetes</taxon>
        <taxon>Mucorales</taxon>
        <taxon>Mucorineae</taxon>
        <taxon>Mucoraceae</taxon>
        <taxon>Mucor</taxon>
    </lineage>
</organism>
<name>A0AAN7DQY8_9FUNG</name>
<dbReference type="RefSeq" id="XP_064688384.1">
    <property type="nucleotide sequence ID" value="XM_064823559.1"/>
</dbReference>
<sequence>MRGFIKWTFICAIIASFLVVSISAHPTPTSLAKRQDDTDVNDYHNSGKTKTSTTASPTSNPTPIPRPNDGGHGSNGNGSNGNNGSSAPQVIAVGGASWYGK</sequence>
<feature type="chain" id="PRO_5042847191" evidence="2">
    <location>
        <begin position="25"/>
        <end position="101"/>
    </location>
</feature>
<dbReference type="EMBL" id="JASEJX010000001">
    <property type="protein sequence ID" value="KAK4521718.1"/>
    <property type="molecule type" value="Genomic_DNA"/>
</dbReference>
<reference evidence="3 4" key="1">
    <citation type="submission" date="2022-11" db="EMBL/GenBank/DDBJ databases">
        <title>Mucor velutinosus strain NIH1002 WGS.</title>
        <authorList>
            <person name="Subramanian P."/>
            <person name="Mullikin J.C."/>
            <person name="Segre J.A."/>
            <person name="Zelazny A.M."/>
        </authorList>
    </citation>
    <scope>NUCLEOTIDE SEQUENCE [LARGE SCALE GENOMIC DNA]</scope>
    <source>
        <strain evidence="3 4">NIH1002</strain>
    </source>
</reference>
<feature type="compositionally biased region" description="Low complexity" evidence="1">
    <location>
        <begin position="46"/>
        <end position="59"/>
    </location>
</feature>